<feature type="transmembrane region" description="Helical" evidence="1">
    <location>
        <begin position="118"/>
        <end position="139"/>
    </location>
</feature>
<keyword evidence="1" id="KW-0812">Transmembrane</keyword>
<comment type="caution">
    <text evidence="2">The sequence shown here is derived from an EMBL/GenBank/DDBJ whole genome shotgun (WGS) entry which is preliminary data.</text>
</comment>
<keyword evidence="1" id="KW-1133">Transmembrane helix</keyword>
<feature type="transmembrane region" description="Helical" evidence="1">
    <location>
        <begin position="184"/>
        <end position="204"/>
    </location>
</feature>
<feature type="transmembrane region" description="Helical" evidence="1">
    <location>
        <begin position="78"/>
        <end position="98"/>
    </location>
</feature>
<dbReference type="InterPro" id="IPR004445">
    <property type="entry name" value="GltS"/>
</dbReference>
<feature type="transmembrane region" description="Helical" evidence="1">
    <location>
        <begin position="444"/>
        <end position="468"/>
    </location>
</feature>
<feature type="transmembrane region" description="Helical" evidence="1">
    <location>
        <begin position="407"/>
        <end position="432"/>
    </location>
</feature>
<feature type="transmembrane region" description="Helical" evidence="1">
    <location>
        <begin position="379"/>
        <end position="401"/>
    </location>
</feature>
<dbReference type="PANTHER" id="PTHR36178">
    <property type="entry name" value="SLR0625 PROTEIN"/>
    <property type="match status" value="1"/>
</dbReference>
<dbReference type="PANTHER" id="PTHR36178:SF1">
    <property type="entry name" value="SODIUM_GLUTAMATE SYMPORTER"/>
    <property type="match status" value="1"/>
</dbReference>
<accession>A0ABT7PIE7</accession>
<sequence length="507" mass="53785">MSVSLTMVAVLLLMGVAARHFIKPLRWLFIPGSVVAGFIGLAVVQLLLHSNFNFSDSDLPHSGGNSFRDWAQHLANDLSGWPGPLIAVVFAAMMLQSAESSGGPMDRSTSSRVARQGLMVWIIVLGETFVGLLATALVIQPMMDVPNSFGMLIEAGFAGGHGTAGAMGVVFSSDAVSLDAGLDLGMLMATCGLVYGVISGILWINLGSRRGWFASVTNGVHDEGSGDAGDEPPKSDVTATKQKPIGYQVIAPESIDPLLLQAMWVGLAVGLGMLAQLTVRSIADGLDLRFGWGAYAEAEGADAELSQRMSLSTLLGFPLFIYTMLAGLGLRRTLTKVGLASWLDNLTLQRLAATAMEVLVVAAITSLRIETIVSYASAFAVLFLFGAIWTAICLIVVSRWVLPPECWFPLGLINYGMSTGTTATGFVLLRVVDPDLKTTAANDYALAVPISAPFIGGGIITIALPLLVLERVSIWWPTLVTGAIVGGLIIVGARWNRRLEQREVGIR</sequence>
<gene>
    <name evidence="2" type="ORF">QTN89_12595</name>
</gene>
<organism evidence="2 3">
    <name type="scientific">Roseiconus lacunae</name>
    <dbReference type="NCBI Taxonomy" id="2605694"/>
    <lineage>
        <taxon>Bacteria</taxon>
        <taxon>Pseudomonadati</taxon>
        <taxon>Planctomycetota</taxon>
        <taxon>Planctomycetia</taxon>
        <taxon>Pirellulales</taxon>
        <taxon>Pirellulaceae</taxon>
        <taxon>Roseiconus</taxon>
    </lineage>
</organism>
<feature type="transmembrane region" description="Helical" evidence="1">
    <location>
        <begin position="28"/>
        <end position="48"/>
    </location>
</feature>
<evidence type="ECO:0000256" key="1">
    <source>
        <dbReference type="SAM" id="Phobius"/>
    </source>
</evidence>
<keyword evidence="3" id="KW-1185">Reference proteome</keyword>
<dbReference type="RefSeq" id="WP_289163909.1">
    <property type="nucleotide sequence ID" value="NZ_JASZZN010000008.1"/>
</dbReference>
<proteinExistence type="predicted"/>
<reference evidence="2 3" key="1">
    <citation type="submission" date="2023-06" db="EMBL/GenBank/DDBJ databases">
        <title>Roseiconus lacunae JC819 isolated from Gulf of Mannar region, Tamil Nadu.</title>
        <authorList>
            <person name="Pk S."/>
            <person name="Ch S."/>
            <person name="Ch V.R."/>
        </authorList>
    </citation>
    <scope>NUCLEOTIDE SEQUENCE [LARGE SCALE GENOMIC DNA]</scope>
    <source>
        <strain evidence="2 3">JC819</strain>
    </source>
</reference>
<evidence type="ECO:0000313" key="3">
    <source>
        <dbReference type="Proteomes" id="UP001239462"/>
    </source>
</evidence>
<protein>
    <submittedName>
        <fullName evidence="2">Sodium:glutamate symporter</fullName>
    </submittedName>
</protein>
<feature type="transmembrane region" description="Helical" evidence="1">
    <location>
        <begin position="474"/>
        <end position="493"/>
    </location>
</feature>
<feature type="transmembrane region" description="Helical" evidence="1">
    <location>
        <begin position="311"/>
        <end position="330"/>
    </location>
</feature>
<name>A0ABT7PIE7_9BACT</name>
<dbReference type="EMBL" id="JASZZN010000008">
    <property type="protein sequence ID" value="MDM4016273.1"/>
    <property type="molecule type" value="Genomic_DNA"/>
</dbReference>
<evidence type="ECO:0000313" key="2">
    <source>
        <dbReference type="EMBL" id="MDM4016273.1"/>
    </source>
</evidence>
<dbReference type="Proteomes" id="UP001239462">
    <property type="component" value="Unassembled WGS sequence"/>
</dbReference>
<keyword evidence="1" id="KW-0472">Membrane</keyword>